<evidence type="ECO:0000313" key="11">
    <source>
        <dbReference type="Proteomes" id="UP000652074"/>
    </source>
</evidence>
<feature type="binding site" evidence="6">
    <location>
        <begin position="232"/>
        <end position="235"/>
    </location>
    <ligand>
        <name>S-adenosyl-L-methionine</name>
        <dbReference type="ChEBI" id="CHEBI:59789"/>
    </ligand>
</feature>
<feature type="active site" description="Proton acceptor" evidence="6">
    <location>
        <position position="316"/>
    </location>
</feature>
<dbReference type="GO" id="GO:0008168">
    <property type="term" value="F:methyltransferase activity"/>
    <property type="evidence" value="ECO:0007669"/>
    <property type="project" value="UniProtKB-KW"/>
</dbReference>
<evidence type="ECO:0000259" key="8">
    <source>
        <dbReference type="Pfam" id="PF18125"/>
    </source>
</evidence>
<feature type="domain" description="RlmM ferredoxin-like" evidence="8">
    <location>
        <begin position="15"/>
        <end position="83"/>
    </location>
</feature>
<keyword evidence="4 6" id="KW-0808">Transferase</keyword>
<evidence type="ECO:0000256" key="2">
    <source>
        <dbReference type="ARBA" id="ARBA00022552"/>
    </source>
</evidence>
<dbReference type="Gene3D" id="3.30.2300.20">
    <property type="match status" value="1"/>
</dbReference>
<keyword evidence="5 6" id="KW-0949">S-adenosyl-L-methionine</keyword>
<keyword evidence="3 6" id="KW-0489">Methyltransferase</keyword>
<feature type="domain" description="Ribosomal RNA large subunit methyltransferase M THUMP-like" evidence="9">
    <location>
        <begin position="96"/>
        <end position="171"/>
    </location>
</feature>
<organism evidence="10 11">
    <name type="scientific">Aromatoleum petrolei</name>
    <dbReference type="NCBI Taxonomy" id="76116"/>
    <lineage>
        <taxon>Bacteria</taxon>
        <taxon>Pseudomonadati</taxon>
        <taxon>Pseudomonadota</taxon>
        <taxon>Betaproteobacteria</taxon>
        <taxon>Rhodocyclales</taxon>
        <taxon>Rhodocyclaceae</taxon>
        <taxon>Aromatoleum</taxon>
    </lineage>
</organism>
<dbReference type="Pfam" id="PF21239">
    <property type="entry name" value="RLMM_N"/>
    <property type="match status" value="1"/>
</dbReference>
<dbReference type="InterPro" id="IPR040739">
    <property type="entry name" value="RlmM_FDX"/>
</dbReference>
<reference evidence="10 11" key="1">
    <citation type="submission" date="2019-12" db="EMBL/GenBank/DDBJ databases">
        <title>Comparative genomics gives insights into the taxonomy of the Azoarcus-Aromatoleum group and reveals separate origins of nif in the plant-associated Azoarcus and non-plant-associated Aromatoleum sub-groups.</title>
        <authorList>
            <person name="Lafos M."/>
            <person name="Maluk M."/>
            <person name="Batista M."/>
            <person name="Junghare M."/>
            <person name="Carmona M."/>
            <person name="Faoro H."/>
            <person name="Cruz L.M."/>
            <person name="Battistoni F."/>
            <person name="De Souza E."/>
            <person name="Pedrosa F."/>
            <person name="Chen W.-M."/>
            <person name="Poole P.S."/>
            <person name="Dixon R.A."/>
            <person name="James E.K."/>
        </authorList>
    </citation>
    <scope>NUCLEOTIDE SEQUENCE [LARGE SCALE GENOMIC DNA]</scope>
    <source>
        <strain evidence="10 11">ToN1</strain>
    </source>
</reference>
<protein>
    <recommendedName>
        <fullName evidence="6">Ribosomal RNA large subunit methyltransferase M</fullName>
        <ecNumber evidence="6">2.1.1.186</ecNumber>
    </recommendedName>
    <alternativeName>
        <fullName evidence="6">23S rRNA (cytidine2498-2'-O)-methyltransferase</fullName>
    </alternativeName>
    <alternativeName>
        <fullName evidence="6">23S rRNA 2'-O-ribose methyltransferase RlmM</fullName>
    </alternativeName>
</protein>
<evidence type="ECO:0000256" key="1">
    <source>
        <dbReference type="ARBA" id="ARBA00022490"/>
    </source>
</evidence>
<comment type="similarity">
    <text evidence="6">Belongs to the class I-like SAM-binding methyltransferase superfamily. RNA methyltransferase RlmE family. RlmM subfamily.</text>
</comment>
<evidence type="ECO:0000259" key="9">
    <source>
        <dbReference type="Pfam" id="PF21239"/>
    </source>
</evidence>
<feature type="binding site" evidence="6">
    <location>
        <position position="287"/>
    </location>
    <ligand>
        <name>S-adenosyl-L-methionine</name>
        <dbReference type="ChEBI" id="CHEBI:59789"/>
    </ligand>
</feature>
<proteinExistence type="inferred from homology"/>
<evidence type="ECO:0000256" key="6">
    <source>
        <dbReference type="HAMAP-Rule" id="MF_01551"/>
    </source>
</evidence>
<dbReference type="SUPFAM" id="SSF53335">
    <property type="entry name" value="S-adenosyl-L-methionine-dependent methyltransferases"/>
    <property type="match status" value="1"/>
</dbReference>
<accession>A0ABX1MP43</accession>
<dbReference type="NCBIfam" id="NF008734">
    <property type="entry name" value="PRK11760.1"/>
    <property type="match status" value="1"/>
</dbReference>
<evidence type="ECO:0000256" key="4">
    <source>
        <dbReference type="ARBA" id="ARBA00022679"/>
    </source>
</evidence>
<name>A0ABX1MP43_9RHOO</name>
<feature type="domain" description="Ribosomal RNA methyltransferase FtsJ" evidence="7">
    <location>
        <begin position="197"/>
        <end position="290"/>
    </location>
</feature>
<evidence type="ECO:0000256" key="5">
    <source>
        <dbReference type="ARBA" id="ARBA00022691"/>
    </source>
</evidence>
<dbReference type="Gene3D" id="3.30.70.2810">
    <property type="match status" value="1"/>
</dbReference>
<dbReference type="InterPro" id="IPR048646">
    <property type="entry name" value="RlmM_THUMP-like"/>
</dbReference>
<keyword evidence="11" id="KW-1185">Reference proteome</keyword>
<dbReference type="Gene3D" id="3.40.50.150">
    <property type="entry name" value="Vaccinia Virus protein VP39"/>
    <property type="match status" value="1"/>
</dbReference>
<dbReference type="PANTHER" id="PTHR37524:SF2">
    <property type="entry name" value="RIBOSOMAL RNA METHYLTRANSFERASE FTSJ DOMAIN-CONTAINING PROTEIN"/>
    <property type="match status" value="1"/>
</dbReference>
<dbReference type="InterPro" id="IPR002877">
    <property type="entry name" value="RNA_MeTrfase_FtsJ_dom"/>
</dbReference>
<comment type="subcellular location">
    <subcellularLocation>
        <location evidence="6">Cytoplasm</location>
    </subcellularLocation>
</comment>
<dbReference type="HAMAP" id="MF_01551">
    <property type="entry name" value="23SrRNA_methyltr_M"/>
    <property type="match status" value="1"/>
</dbReference>
<dbReference type="InterPro" id="IPR029063">
    <property type="entry name" value="SAM-dependent_MTases_sf"/>
</dbReference>
<dbReference type="RefSeq" id="WP_169205248.1">
    <property type="nucleotide sequence ID" value="NZ_CP059560.1"/>
</dbReference>
<comment type="subunit">
    <text evidence="6">Monomer.</text>
</comment>
<dbReference type="Pfam" id="PF18125">
    <property type="entry name" value="RlmM_FDX"/>
    <property type="match status" value="1"/>
</dbReference>
<gene>
    <name evidence="6 10" type="primary">rlmM</name>
    <name evidence="10" type="ORF">GPA26_04835</name>
</gene>
<dbReference type="InterPro" id="IPR011224">
    <property type="entry name" value="rRNA_MeTrfase_M"/>
</dbReference>
<dbReference type="GO" id="GO:0032259">
    <property type="term" value="P:methylation"/>
    <property type="evidence" value="ECO:0007669"/>
    <property type="project" value="UniProtKB-KW"/>
</dbReference>
<feature type="binding site" evidence="6">
    <location>
        <position position="251"/>
    </location>
    <ligand>
        <name>S-adenosyl-L-methionine</name>
        <dbReference type="ChEBI" id="CHEBI:59789"/>
    </ligand>
</feature>
<keyword evidence="1 6" id="KW-0963">Cytoplasm</keyword>
<evidence type="ECO:0000256" key="3">
    <source>
        <dbReference type="ARBA" id="ARBA00022603"/>
    </source>
</evidence>
<evidence type="ECO:0000259" key="7">
    <source>
        <dbReference type="Pfam" id="PF01728"/>
    </source>
</evidence>
<dbReference type="EC" id="2.1.1.186" evidence="6"/>
<dbReference type="Proteomes" id="UP000652074">
    <property type="component" value="Unassembled WGS sequence"/>
</dbReference>
<dbReference type="Pfam" id="PF01728">
    <property type="entry name" value="FtsJ"/>
    <property type="match status" value="1"/>
</dbReference>
<keyword evidence="2 6" id="KW-0698">rRNA processing</keyword>
<evidence type="ECO:0000313" key="10">
    <source>
        <dbReference type="EMBL" id="NMF87804.1"/>
    </source>
</evidence>
<sequence>MSLTPSPRPGFTANGLLALCRSGFEKETAAELDEFAAGLGLMGFVRAQPGKAFVVFETPEPVPFAELAELCDWRSLIFARQLLPWFARITDLPERDRAAPIVAAARVSGQRFADLLLETPDTDEAKQQSGFCKRFTAPLQRELDKANTFRERAKGLPALHVLFSDAHTAWLCAALPGRAALWPMGIPRLRMLREAASRSTLKLAEAFFTLLTEEERTASLRPGLRAVDLGAAPGGWTWQLAHRGLRVTAIDNGPMAPTVMATELVEHLRADGFTWRPPRPVEWLVCDMVEQPTRVAALMADWIGAGRCRRAMFNLKLPMKKRLEAVEQCRTIIAKRLGPHGPFELRMKHLYHDREEITCYLALRNPGGA</sequence>
<comment type="caution">
    <text evidence="10">The sequence shown here is derived from an EMBL/GenBank/DDBJ whole genome shotgun (WGS) entry which is preliminary data.</text>
</comment>
<dbReference type="PANTHER" id="PTHR37524">
    <property type="entry name" value="RIBOSOMAL RNA LARGE SUBUNIT METHYLTRANSFERASE M"/>
    <property type="match status" value="1"/>
</dbReference>
<dbReference type="PIRSF" id="PIRSF028774">
    <property type="entry name" value="UCP028774"/>
    <property type="match status" value="1"/>
</dbReference>
<comment type="catalytic activity">
    <reaction evidence="6">
        <text>cytidine(2498) in 23S rRNA + S-adenosyl-L-methionine = 2'-O-methylcytidine(2498) in 23S rRNA + S-adenosyl-L-homocysteine + H(+)</text>
        <dbReference type="Rhea" id="RHEA:42788"/>
        <dbReference type="Rhea" id="RHEA-COMP:10244"/>
        <dbReference type="Rhea" id="RHEA-COMP:10245"/>
        <dbReference type="ChEBI" id="CHEBI:15378"/>
        <dbReference type="ChEBI" id="CHEBI:57856"/>
        <dbReference type="ChEBI" id="CHEBI:59789"/>
        <dbReference type="ChEBI" id="CHEBI:74495"/>
        <dbReference type="ChEBI" id="CHEBI:82748"/>
        <dbReference type="EC" id="2.1.1.186"/>
    </reaction>
</comment>
<feature type="binding site" evidence="6">
    <location>
        <position position="271"/>
    </location>
    <ligand>
        <name>S-adenosyl-L-methionine</name>
        <dbReference type="ChEBI" id="CHEBI:59789"/>
    </ligand>
</feature>
<feature type="binding site" evidence="6">
    <location>
        <position position="199"/>
    </location>
    <ligand>
        <name>S-adenosyl-L-methionine</name>
        <dbReference type="ChEBI" id="CHEBI:59789"/>
    </ligand>
</feature>
<dbReference type="EMBL" id="WTVR01000007">
    <property type="protein sequence ID" value="NMF87804.1"/>
    <property type="molecule type" value="Genomic_DNA"/>
</dbReference>
<comment type="function">
    <text evidence="6">Catalyzes the 2'-O-methylation at nucleotide C2498 in 23S rRNA.</text>
</comment>